<dbReference type="Proteomes" id="UP000000768">
    <property type="component" value="Chromosome 1"/>
</dbReference>
<reference evidence="3" key="2">
    <citation type="journal article" date="2018" name="Plant J.">
        <title>The Sorghum bicolor reference genome: improved assembly, gene annotations, a transcriptome atlas, and signatures of genome organization.</title>
        <authorList>
            <person name="McCormick R.F."/>
            <person name="Truong S.K."/>
            <person name="Sreedasyam A."/>
            <person name="Jenkins J."/>
            <person name="Shu S."/>
            <person name="Sims D."/>
            <person name="Kennedy M."/>
            <person name="Amirebrahimi M."/>
            <person name="Weers B.D."/>
            <person name="McKinley B."/>
            <person name="Mattison A."/>
            <person name="Morishige D.T."/>
            <person name="Grimwood J."/>
            <person name="Schmutz J."/>
            <person name="Mullet J.E."/>
        </authorList>
    </citation>
    <scope>NUCLEOTIDE SEQUENCE [LARGE SCALE GENOMIC DNA]</scope>
    <source>
        <strain evidence="3">cv. BTx623</strain>
    </source>
</reference>
<dbReference type="EMBL" id="CM000760">
    <property type="protein sequence ID" value="OQU93091.1"/>
    <property type="molecule type" value="Genomic_DNA"/>
</dbReference>
<accession>A0A1Z5SAY3</accession>
<feature type="compositionally biased region" description="Basic residues" evidence="1">
    <location>
        <begin position="7"/>
        <end position="24"/>
    </location>
</feature>
<organism evidence="2 3">
    <name type="scientific">Sorghum bicolor</name>
    <name type="common">Sorghum</name>
    <name type="synonym">Sorghum vulgare</name>
    <dbReference type="NCBI Taxonomy" id="4558"/>
    <lineage>
        <taxon>Eukaryota</taxon>
        <taxon>Viridiplantae</taxon>
        <taxon>Streptophyta</taxon>
        <taxon>Embryophyta</taxon>
        <taxon>Tracheophyta</taxon>
        <taxon>Spermatophyta</taxon>
        <taxon>Magnoliopsida</taxon>
        <taxon>Liliopsida</taxon>
        <taxon>Poales</taxon>
        <taxon>Poaceae</taxon>
        <taxon>PACMAD clade</taxon>
        <taxon>Panicoideae</taxon>
        <taxon>Andropogonodae</taxon>
        <taxon>Andropogoneae</taxon>
        <taxon>Sorghinae</taxon>
        <taxon>Sorghum</taxon>
    </lineage>
</organism>
<dbReference type="AlphaFoldDB" id="A0A1Z5SAY3"/>
<gene>
    <name evidence="2" type="ORF">SORBI_3001G475950</name>
</gene>
<evidence type="ECO:0000313" key="3">
    <source>
        <dbReference type="Proteomes" id="UP000000768"/>
    </source>
</evidence>
<dbReference type="Gramene" id="OQU93091">
    <property type="protein sequence ID" value="OQU93091"/>
    <property type="gene ID" value="SORBI_3001G475950"/>
</dbReference>
<sequence length="74" mass="8494">MWPVARVHGRMPAGHRPHTRRGRRSTREEDAQAQWMWRVARVPGRWSATVHTHVAADPVSIAFGSRENEGEERA</sequence>
<reference evidence="2 3" key="1">
    <citation type="journal article" date="2009" name="Nature">
        <title>The Sorghum bicolor genome and the diversification of grasses.</title>
        <authorList>
            <person name="Paterson A.H."/>
            <person name="Bowers J.E."/>
            <person name="Bruggmann R."/>
            <person name="Dubchak I."/>
            <person name="Grimwood J."/>
            <person name="Gundlach H."/>
            <person name="Haberer G."/>
            <person name="Hellsten U."/>
            <person name="Mitros T."/>
            <person name="Poliakov A."/>
            <person name="Schmutz J."/>
            <person name="Spannagl M."/>
            <person name="Tang H."/>
            <person name="Wang X."/>
            <person name="Wicker T."/>
            <person name="Bharti A.K."/>
            <person name="Chapman J."/>
            <person name="Feltus F.A."/>
            <person name="Gowik U."/>
            <person name="Grigoriev I.V."/>
            <person name="Lyons E."/>
            <person name="Maher C.A."/>
            <person name="Martis M."/>
            <person name="Narechania A."/>
            <person name="Otillar R.P."/>
            <person name="Penning B.W."/>
            <person name="Salamov A.A."/>
            <person name="Wang Y."/>
            <person name="Zhang L."/>
            <person name="Carpita N.C."/>
            <person name="Freeling M."/>
            <person name="Gingle A.R."/>
            <person name="Hash C.T."/>
            <person name="Keller B."/>
            <person name="Klein P."/>
            <person name="Kresovich S."/>
            <person name="McCann M.C."/>
            <person name="Ming R."/>
            <person name="Peterson D.G."/>
            <person name="Mehboob-ur-Rahman"/>
            <person name="Ware D."/>
            <person name="Westhoff P."/>
            <person name="Mayer K.F."/>
            <person name="Messing J."/>
            <person name="Rokhsar D.S."/>
        </authorList>
    </citation>
    <scope>NUCLEOTIDE SEQUENCE [LARGE SCALE GENOMIC DNA]</scope>
    <source>
        <strain evidence="3">cv. BTx623</strain>
    </source>
</reference>
<protein>
    <submittedName>
        <fullName evidence="2">Uncharacterized protein</fullName>
    </submittedName>
</protein>
<keyword evidence="3" id="KW-1185">Reference proteome</keyword>
<dbReference type="InParanoid" id="A0A1Z5SAY3"/>
<name>A0A1Z5SAY3_SORBI</name>
<feature type="region of interest" description="Disordered" evidence="1">
    <location>
        <begin position="1"/>
        <end position="31"/>
    </location>
</feature>
<evidence type="ECO:0000256" key="1">
    <source>
        <dbReference type="SAM" id="MobiDB-lite"/>
    </source>
</evidence>
<proteinExistence type="predicted"/>
<evidence type="ECO:0000313" key="2">
    <source>
        <dbReference type="EMBL" id="OQU93091.1"/>
    </source>
</evidence>